<reference evidence="4" key="1">
    <citation type="journal article" date="2017" name="Plant J.">
        <title>The pomegranate (Punica granatum L.) genome and the genomics of punicalagin biosynthesis.</title>
        <authorList>
            <person name="Qin G."/>
            <person name="Xu C."/>
            <person name="Ming R."/>
            <person name="Tang H."/>
            <person name="Guyot R."/>
            <person name="Kramer E.M."/>
            <person name="Hu Y."/>
            <person name="Yi X."/>
            <person name="Qi Y."/>
            <person name="Xu X."/>
            <person name="Gao Z."/>
            <person name="Pan H."/>
            <person name="Jian J."/>
            <person name="Tian Y."/>
            <person name="Yue Z."/>
            <person name="Xu Y."/>
        </authorList>
    </citation>
    <scope>NUCLEOTIDE SEQUENCE [LARGE SCALE GENOMIC DNA]</scope>
    <source>
        <strain evidence="4">cv. Dabenzi</strain>
    </source>
</reference>
<evidence type="ECO:0000313" key="4">
    <source>
        <dbReference type="Proteomes" id="UP000197138"/>
    </source>
</evidence>
<protein>
    <submittedName>
        <fullName evidence="2">Uncharacterized protein</fullName>
    </submittedName>
</protein>
<dbReference type="Proteomes" id="UP000233551">
    <property type="component" value="Unassembled WGS sequence"/>
</dbReference>
<evidence type="ECO:0000313" key="3">
    <source>
        <dbReference type="EMBL" id="PKI73665.1"/>
    </source>
</evidence>
<proteinExistence type="predicted"/>
<feature type="compositionally biased region" description="Low complexity" evidence="1">
    <location>
        <begin position="186"/>
        <end position="197"/>
    </location>
</feature>
<reference evidence="3 5" key="3">
    <citation type="submission" date="2017-11" db="EMBL/GenBank/DDBJ databases">
        <title>De-novo sequencing of pomegranate (Punica granatum L.) genome.</title>
        <authorList>
            <person name="Akparov Z."/>
            <person name="Amiraslanov A."/>
            <person name="Hajiyeva S."/>
            <person name="Abbasov M."/>
            <person name="Kaur K."/>
            <person name="Hamwieh A."/>
            <person name="Solovyev V."/>
            <person name="Salamov A."/>
            <person name="Braich B."/>
            <person name="Kosarev P."/>
            <person name="Mahmoud A."/>
            <person name="Hajiyev E."/>
            <person name="Babayeva S."/>
            <person name="Izzatullayeva V."/>
            <person name="Mammadov A."/>
            <person name="Mammadov A."/>
            <person name="Sharifova S."/>
            <person name="Ojaghi J."/>
            <person name="Eynullazada K."/>
            <person name="Bayramov B."/>
            <person name="Abdulazimova A."/>
            <person name="Shahmuradov I."/>
        </authorList>
    </citation>
    <scope>NUCLEOTIDE SEQUENCE [LARGE SCALE GENOMIC DNA]</scope>
    <source>
        <strain evidence="3">AG2017</strain>
        <strain evidence="5">cv. AG2017</strain>
        <tissue evidence="3">Leaf</tissue>
    </source>
</reference>
<comment type="caution">
    <text evidence="2">The sequence shown here is derived from an EMBL/GenBank/DDBJ whole genome shotgun (WGS) entry which is preliminary data.</text>
</comment>
<dbReference type="AlphaFoldDB" id="A0A218WP33"/>
<evidence type="ECO:0000313" key="5">
    <source>
        <dbReference type="Proteomes" id="UP000233551"/>
    </source>
</evidence>
<name>A0A218WP33_PUNGR</name>
<dbReference type="EMBL" id="MTKT01003779">
    <property type="protein sequence ID" value="OWM74406.1"/>
    <property type="molecule type" value="Genomic_DNA"/>
</dbReference>
<organism evidence="2 4">
    <name type="scientific">Punica granatum</name>
    <name type="common">Pomegranate</name>
    <dbReference type="NCBI Taxonomy" id="22663"/>
    <lineage>
        <taxon>Eukaryota</taxon>
        <taxon>Viridiplantae</taxon>
        <taxon>Streptophyta</taxon>
        <taxon>Embryophyta</taxon>
        <taxon>Tracheophyta</taxon>
        <taxon>Spermatophyta</taxon>
        <taxon>Magnoliopsida</taxon>
        <taxon>eudicotyledons</taxon>
        <taxon>Gunneridae</taxon>
        <taxon>Pentapetalae</taxon>
        <taxon>rosids</taxon>
        <taxon>malvids</taxon>
        <taxon>Myrtales</taxon>
        <taxon>Lythraceae</taxon>
        <taxon>Punica</taxon>
    </lineage>
</organism>
<gene>
    <name evidence="2" type="ORF">CDL15_Pgr013310</name>
    <name evidence="3" type="ORF">CRG98_005906</name>
</gene>
<feature type="compositionally biased region" description="Basic and acidic residues" evidence="1">
    <location>
        <begin position="106"/>
        <end position="119"/>
    </location>
</feature>
<accession>A0A218WP33</accession>
<feature type="region of interest" description="Disordered" evidence="1">
    <location>
        <begin position="101"/>
        <end position="129"/>
    </location>
</feature>
<evidence type="ECO:0000256" key="1">
    <source>
        <dbReference type="SAM" id="MobiDB-lite"/>
    </source>
</evidence>
<reference evidence="2" key="2">
    <citation type="submission" date="2017-06" db="EMBL/GenBank/DDBJ databases">
        <title>The pomegranate genome and the genomics of punicalagin biosynthesis.</title>
        <authorList>
            <person name="Xu C."/>
        </authorList>
    </citation>
    <scope>NUCLEOTIDE SEQUENCE [LARGE SCALE GENOMIC DNA]</scope>
    <source>
        <tissue evidence="2">Fresh leaf</tissue>
    </source>
</reference>
<dbReference type="EMBL" id="PGOL01000265">
    <property type="protein sequence ID" value="PKI73665.1"/>
    <property type="molecule type" value="Genomic_DNA"/>
</dbReference>
<feature type="region of interest" description="Disordered" evidence="1">
    <location>
        <begin position="161"/>
        <end position="216"/>
    </location>
</feature>
<feature type="region of interest" description="Disordered" evidence="1">
    <location>
        <begin position="21"/>
        <end position="61"/>
    </location>
</feature>
<evidence type="ECO:0000313" key="2">
    <source>
        <dbReference type="EMBL" id="OWM74406.1"/>
    </source>
</evidence>
<sequence>MAKTKKPPYFLLTLEVLTLGEETPRSDSEGLDEKRPNLVPRESKAEQEASEWGRREEGSRTVGLEKRRLVIKLLLPPVGGLLSQLSRRAEGSPCYRCVGSRSGRHHSSDGMGNHHHEPHTGTNKSGGRASAIYRGADLSVPAPDLGTESIKQAQVLATTVGATHRGHGRCCGLTSAAEGDDEKDSYSSPTSPSQSFGRGKRRGEEGERHRGRQAHG</sequence>
<feature type="compositionally biased region" description="Basic and acidic residues" evidence="1">
    <location>
        <begin position="22"/>
        <end position="61"/>
    </location>
</feature>
<dbReference type="Proteomes" id="UP000197138">
    <property type="component" value="Unassembled WGS sequence"/>
</dbReference>
<keyword evidence="5" id="KW-1185">Reference proteome</keyword>